<dbReference type="InterPro" id="IPR024163">
    <property type="entry name" value="Aerotolerance_reg_N"/>
</dbReference>
<keyword evidence="4" id="KW-1185">Reference proteome</keyword>
<feature type="domain" description="Aerotolerance regulator N-terminal" evidence="2">
    <location>
        <begin position="1"/>
        <end position="76"/>
    </location>
</feature>
<dbReference type="InterPro" id="IPR011933">
    <property type="entry name" value="Double_TM_dom"/>
</dbReference>
<dbReference type="NCBIfam" id="TIGR02226">
    <property type="entry name" value="two_anch"/>
    <property type="match status" value="1"/>
</dbReference>
<sequence>MLFKYPQLLWFLWLLLIPVLIHLLQLRRFKTTPFTNVRLLKKVQAKSQKSQNLKRWLLLLTRIALFTALILAFAQPFTASESAFKEQEIAVYLDNSFSMQARQGPSLLLEEATQGLVRSVPEGLTFSLFTNDSEYREVTMEEVRNSLLQIQYSSDQLTLEEIRLRGKSFFSGESNVEAKMVILSDFQESMGTLNIPEDEEPEIFYVPMRADELINVSIDSVYFDASTGNDNGLHILVSGNTDFGSVPVSLFNKGSLIAKSAVAFNPSGVSEIVFSLPPGEDIEGRVSLEDTGLSYDNDLFFNLSTKEKIRVLGIGTRDEFLQRLFGDETSEYRSVASIEQALSLLANQDLVILNELSSLPEVGVQPLRDYIDLGGSLLLIPSLEMNAGDFNRLITPYGLSIAKKISAPLDITDINYRHPLFTDVFKDEVKNFQYPSVREYFTLNGNSDKILGFANEAPFLAGREKLYVFTASLQPENTNFTTSPLVVPTLYAMAMRSRSLPSLYYLLGSDSSEDVPVQLEEDRILSLRKGNMEVIPRQQAVGRNTRLWFSGGPTEAGAYSLENAPIGRSFSFNFTRKESDLTYIDLEDMNDGVILASSIEDLFSTIENDRRVTGLWKWFVILAVLFLLAEIIIQKAMK</sequence>
<evidence type="ECO:0000313" key="3">
    <source>
        <dbReference type="EMBL" id="NER11179.1"/>
    </source>
</evidence>
<dbReference type="Pfam" id="PF07584">
    <property type="entry name" value="BatA"/>
    <property type="match status" value="1"/>
</dbReference>
<evidence type="ECO:0000259" key="2">
    <source>
        <dbReference type="Pfam" id="PF07584"/>
    </source>
</evidence>
<feature type="transmembrane region" description="Helical" evidence="1">
    <location>
        <begin position="615"/>
        <end position="633"/>
    </location>
</feature>
<accession>A0A6P0UH67</accession>
<keyword evidence="1" id="KW-0812">Transmembrane</keyword>
<feature type="transmembrane region" description="Helical" evidence="1">
    <location>
        <begin position="6"/>
        <end position="24"/>
    </location>
</feature>
<evidence type="ECO:0000256" key="1">
    <source>
        <dbReference type="SAM" id="Phobius"/>
    </source>
</evidence>
<feature type="transmembrane region" description="Helical" evidence="1">
    <location>
        <begin position="56"/>
        <end position="74"/>
    </location>
</feature>
<dbReference type="PANTHER" id="PTHR37464">
    <property type="entry name" value="BLL2463 PROTEIN"/>
    <property type="match status" value="1"/>
</dbReference>
<organism evidence="3 4">
    <name type="scientific">Muriicola jejuensis</name>
    <dbReference type="NCBI Taxonomy" id="504488"/>
    <lineage>
        <taxon>Bacteria</taxon>
        <taxon>Pseudomonadati</taxon>
        <taxon>Bacteroidota</taxon>
        <taxon>Flavobacteriia</taxon>
        <taxon>Flavobacteriales</taxon>
        <taxon>Flavobacteriaceae</taxon>
        <taxon>Muriicola</taxon>
    </lineage>
</organism>
<dbReference type="AlphaFoldDB" id="A0A6P0UH67"/>
<keyword evidence="1" id="KW-0472">Membrane</keyword>
<protein>
    <recommendedName>
        <fullName evidence="2">Aerotolerance regulator N-terminal domain-containing protein</fullName>
    </recommendedName>
</protein>
<evidence type="ECO:0000313" key="4">
    <source>
        <dbReference type="Proteomes" id="UP000468443"/>
    </source>
</evidence>
<dbReference type="PANTHER" id="PTHR37464:SF1">
    <property type="entry name" value="BLL2463 PROTEIN"/>
    <property type="match status" value="1"/>
</dbReference>
<keyword evidence="1" id="KW-1133">Transmembrane helix</keyword>
<reference evidence="3 4" key="1">
    <citation type="submission" date="2020-01" db="EMBL/GenBank/DDBJ databases">
        <title>Muriicola jejuensis KCTC 22299.</title>
        <authorList>
            <person name="Wang G."/>
        </authorList>
    </citation>
    <scope>NUCLEOTIDE SEQUENCE [LARGE SCALE GENOMIC DNA]</scope>
    <source>
        <strain evidence="3 4">KCTC 22299</strain>
    </source>
</reference>
<dbReference type="EMBL" id="JAABOP010000003">
    <property type="protein sequence ID" value="NER11179.1"/>
    <property type="molecule type" value="Genomic_DNA"/>
</dbReference>
<comment type="caution">
    <text evidence="3">The sequence shown here is derived from an EMBL/GenBank/DDBJ whole genome shotgun (WGS) entry which is preliminary data.</text>
</comment>
<proteinExistence type="predicted"/>
<name>A0A6P0UH67_9FLAO</name>
<dbReference type="Proteomes" id="UP000468443">
    <property type="component" value="Unassembled WGS sequence"/>
</dbReference>
<gene>
    <name evidence="3" type="ORF">GWK09_11665</name>
</gene>
<dbReference type="RefSeq" id="WP_163693626.1">
    <property type="nucleotide sequence ID" value="NZ_FXTW01000004.1"/>
</dbReference>